<dbReference type="Proteomes" id="UP000438093">
    <property type="component" value="Unassembled WGS sequence"/>
</dbReference>
<evidence type="ECO:0000259" key="1">
    <source>
        <dbReference type="Pfam" id="PF13302"/>
    </source>
</evidence>
<dbReference type="AlphaFoldDB" id="A0A6N7RSM4"/>
<comment type="caution">
    <text evidence="2">The sequence shown here is derived from an EMBL/GenBank/DDBJ whole genome shotgun (WGS) entry which is preliminary data.</text>
</comment>
<dbReference type="GO" id="GO:0016747">
    <property type="term" value="F:acyltransferase activity, transferring groups other than amino-acyl groups"/>
    <property type="evidence" value="ECO:0007669"/>
    <property type="project" value="InterPro"/>
</dbReference>
<accession>A0A6N7RSM4</accession>
<dbReference type="Gene3D" id="3.40.630.30">
    <property type="match status" value="1"/>
</dbReference>
<proteinExistence type="predicted"/>
<protein>
    <submittedName>
        <fullName evidence="2">GNAT family N-acetyltransferase</fullName>
    </submittedName>
</protein>
<gene>
    <name evidence="2" type="ORF">GJG86_16420</name>
</gene>
<dbReference type="Pfam" id="PF13302">
    <property type="entry name" value="Acetyltransf_3"/>
    <property type="match status" value="1"/>
</dbReference>
<dbReference type="InterPro" id="IPR016181">
    <property type="entry name" value="Acyl_CoA_acyltransferase"/>
</dbReference>
<dbReference type="RefSeq" id="WP_154334921.1">
    <property type="nucleotide sequence ID" value="NZ_VTFY01000021.1"/>
</dbReference>
<evidence type="ECO:0000313" key="3">
    <source>
        <dbReference type="Proteomes" id="UP000438093"/>
    </source>
</evidence>
<dbReference type="SUPFAM" id="SSF55729">
    <property type="entry name" value="Acyl-CoA N-acyltransferases (Nat)"/>
    <property type="match status" value="1"/>
</dbReference>
<dbReference type="InterPro" id="IPR000182">
    <property type="entry name" value="GNAT_dom"/>
</dbReference>
<dbReference type="PANTHER" id="PTHR43415">
    <property type="entry name" value="SPERMIDINE N(1)-ACETYLTRANSFERASE"/>
    <property type="match status" value="1"/>
</dbReference>
<evidence type="ECO:0000313" key="2">
    <source>
        <dbReference type="EMBL" id="MRX84062.1"/>
    </source>
</evidence>
<dbReference type="EMBL" id="VTFY01000021">
    <property type="protein sequence ID" value="MRX84062.1"/>
    <property type="molecule type" value="Genomic_DNA"/>
</dbReference>
<name>A0A6N7RSM4_9ACTN</name>
<sequence length="188" mass="21277">MAIGPIIQGETVRMRPIAISDAEVTFKMRSDPEKSRYIHGATGTVDDQRAFIRKQISAIDEFLFVVEDLQGNPIGMRGLYDYDPMRGTIETGRFMSFGTQLQTLEAMCLGFDFAFDILGVDAVKMSVLADNSNMHGIQEKFGAEVTETHFNSEFGCDSICSILYKETYAVKKKHMKRLIERFSSRLDY</sequence>
<dbReference type="PANTHER" id="PTHR43415:SF3">
    <property type="entry name" value="GNAT-FAMILY ACETYLTRANSFERASE"/>
    <property type="match status" value="1"/>
</dbReference>
<keyword evidence="2" id="KW-0808">Transferase</keyword>
<reference evidence="3" key="1">
    <citation type="submission" date="2019-08" db="EMBL/GenBank/DDBJ databases">
        <title>Arthrobacter sp. nov., isolated from plateau pika and Tibetan wild ass.</title>
        <authorList>
            <person name="Ge Y."/>
        </authorList>
    </citation>
    <scope>NUCLEOTIDE SEQUENCE [LARGE SCALE GENOMIC DNA]</scope>
    <source>
        <strain evidence="3">HF-4214</strain>
    </source>
</reference>
<organism evidence="2 3">
    <name type="scientific">Eggerthella guodeyinii</name>
    <dbReference type="NCBI Taxonomy" id="2690837"/>
    <lineage>
        <taxon>Bacteria</taxon>
        <taxon>Bacillati</taxon>
        <taxon>Actinomycetota</taxon>
        <taxon>Coriobacteriia</taxon>
        <taxon>Eggerthellales</taxon>
        <taxon>Eggerthellaceae</taxon>
        <taxon>Eggerthella</taxon>
    </lineage>
</organism>
<keyword evidence="3" id="KW-1185">Reference proteome</keyword>
<feature type="domain" description="N-acetyltransferase" evidence="1">
    <location>
        <begin position="12"/>
        <end position="143"/>
    </location>
</feature>